<reference evidence="4" key="1">
    <citation type="journal article" date="2019" name="Int. J. Syst. Evol. Microbiol.">
        <title>The Global Catalogue of Microorganisms (GCM) 10K type strain sequencing project: providing services to taxonomists for standard genome sequencing and annotation.</title>
        <authorList>
            <consortium name="The Broad Institute Genomics Platform"/>
            <consortium name="The Broad Institute Genome Sequencing Center for Infectious Disease"/>
            <person name="Wu L."/>
            <person name="Ma J."/>
        </authorList>
    </citation>
    <scope>NUCLEOTIDE SEQUENCE [LARGE SCALE GENOMIC DNA]</scope>
    <source>
        <strain evidence="4">KCTC 42986</strain>
    </source>
</reference>
<dbReference type="InterPro" id="IPR052908">
    <property type="entry name" value="AP-4-A_phosphorylase"/>
</dbReference>
<dbReference type="Pfam" id="PF01230">
    <property type="entry name" value="HIT"/>
    <property type="match status" value="1"/>
</dbReference>
<evidence type="ECO:0000259" key="2">
    <source>
        <dbReference type="PROSITE" id="PS51084"/>
    </source>
</evidence>
<dbReference type="EC" id="2.1.1.-" evidence="3"/>
<dbReference type="PANTHER" id="PTHR42997:SF1">
    <property type="entry name" value="AP-4-A PHOSPHORYLASE"/>
    <property type="match status" value="1"/>
</dbReference>
<organism evidence="3 4">
    <name type="scientific">Undibacterium arcticum</name>
    <dbReference type="NCBI Taxonomy" id="1762892"/>
    <lineage>
        <taxon>Bacteria</taxon>
        <taxon>Pseudomonadati</taxon>
        <taxon>Pseudomonadota</taxon>
        <taxon>Betaproteobacteria</taxon>
        <taxon>Burkholderiales</taxon>
        <taxon>Oxalobacteraceae</taxon>
        <taxon>Undibacterium</taxon>
    </lineage>
</organism>
<dbReference type="Proteomes" id="UP001595530">
    <property type="component" value="Unassembled WGS sequence"/>
</dbReference>
<gene>
    <name evidence="3" type="ORF">ACFOFO_11390</name>
</gene>
<feature type="domain" description="HIT" evidence="2">
    <location>
        <begin position="5"/>
        <end position="106"/>
    </location>
</feature>
<dbReference type="PIRSF" id="PIRSF000714">
    <property type="entry name" value="HIT"/>
    <property type="match status" value="1"/>
</dbReference>
<evidence type="ECO:0000313" key="3">
    <source>
        <dbReference type="EMBL" id="MFC3108558.1"/>
    </source>
</evidence>
<evidence type="ECO:0000256" key="1">
    <source>
        <dbReference type="PROSITE-ProRule" id="PRU00464"/>
    </source>
</evidence>
<dbReference type="PANTHER" id="PTHR42997">
    <property type="entry name" value="HIT FAMILY HYDROLASE"/>
    <property type="match status" value="1"/>
</dbReference>
<dbReference type="InterPro" id="IPR011146">
    <property type="entry name" value="HIT-like"/>
</dbReference>
<dbReference type="SUPFAM" id="SSF54197">
    <property type="entry name" value="HIT-like"/>
    <property type="match status" value="1"/>
</dbReference>
<dbReference type="GO" id="GO:0032259">
    <property type="term" value="P:methylation"/>
    <property type="evidence" value="ECO:0007669"/>
    <property type="project" value="UniProtKB-KW"/>
</dbReference>
<sequence>MTNQITCELCTELGAEIIYQGKEWHVVMVDDVHYPGFCRVIWNDHVKEMTDLTPAQRNSLMDAVWQVEQAVREVMQPAKINLATLGNKVPHLHWHVIPRFSDDAHFPLPIWAEPKRLATPAMLASRQALLPALRKNIAQRFAA</sequence>
<dbReference type="GO" id="GO:0008168">
    <property type="term" value="F:methyltransferase activity"/>
    <property type="evidence" value="ECO:0007669"/>
    <property type="project" value="UniProtKB-KW"/>
</dbReference>
<dbReference type="PROSITE" id="PS51084">
    <property type="entry name" value="HIT_2"/>
    <property type="match status" value="1"/>
</dbReference>
<dbReference type="RefSeq" id="WP_390322209.1">
    <property type="nucleotide sequence ID" value="NZ_JBHRTP010000032.1"/>
</dbReference>
<dbReference type="EMBL" id="JBHRTP010000032">
    <property type="protein sequence ID" value="MFC3108558.1"/>
    <property type="molecule type" value="Genomic_DNA"/>
</dbReference>
<keyword evidence="3" id="KW-0808">Transferase</keyword>
<protein>
    <submittedName>
        <fullName evidence="3">HIT family protein</fullName>
        <ecNumber evidence="3">2.1.1.-</ecNumber>
    </submittedName>
</protein>
<dbReference type="InterPro" id="IPR036265">
    <property type="entry name" value="HIT-like_sf"/>
</dbReference>
<name>A0ABV7F0J5_9BURK</name>
<keyword evidence="4" id="KW-1185">Reference proteome</keyword>
<dbReference type="Gene3D" id="3.30.428.10">
    <property type="entry name" value="HIT-like"/>
    <property type="match status" value="1"/>
</dbReference>
<feature type="short sequence motif" description="Histidine triad motif" evidence="1">
    <location>
        <begin position="91"/>
        <end position="95"/>
    </location>
</feature>
<dbReference type="InterPro" id="IPR026026">
    <property type="entry name" value="HIT_Hint"/>
</dbReference>
<proteinExistence type="predicted"/>
<comment type="caution">
    <text evidence="3">The sequence shown here is derived from an EMBL/GenBank/DDBJ whole genome shotgun (WGS) entry which is preliminary data.</text>
</comment>
<accession>A0ABV7F0J5</accession>
<evidence type="ECO:0000313" key="4">
    <source>
        <dbReference type="Proteomes" id="UP001595530"/>
    </source>
</evidence>
<keyword evidence="3" id="KW-0489">Methyltransferase</keyword>